<evidence type="ECO:0000313" key="3">
    <source>
        <dbReference type="Proteomes" id="UP001159363"/>
    </source>
</evidence>
<evidence type="ECO:0000256" key="1">
    <source>
        <dbReference type="SAM" id="MobiDB-lite"/>
    </source>
</evidence>
<gene>
    <name evidence="2" type="ORF">PR048_028548</name>
</gene>
<sequence>MRPLVSGITVAWQCDVSEQEEALGHIPLTSEDRTYSMCSPWEAMQADIYRRDTDVGECGIPSDPMREQLVIGPVILQARELCPRLVQQIGRWLQCVEARYRAAKYGELVRRTHGARARKRRRPDNASSTNDVGALCPHGYVSVAARRSPLRRQVRIRLLSTPRAKPTGIGREQSMPDPSFRRYLLQSLPVTEAGTITRTRLLLDTLRYHFEWEKTRNHKIRPNNQLKGIIKGERTPKGIEEPVESCYFGTETECTIRYKPRSCSKARNQTRTKESAAQSVCWMHGAAGEVAERFGEVLSAGAWCLGGGLARRRTRTAAGDSLSLDLVIQHGEIGAVVLAGLVCLGPRRRPTLEGVVAAAQLDNLSRRSLLCNTRSPVNSASRHRLMKVNMERRRNEGAGGTGDPLENPPTSGIVRHDSHLGKSGNPTRQHKPRHWLLPQTYVVFVVIPATLNDATRVLKRNGAHKPLLLAASGFPRGTPLSPSFPSERIPTNNVSDRSEVNRTKPWRYPVDQEAECGYTWQHWAKADVVNGRSPPSQTNAKVRLQSCGTSSWSSLVPLTSSAAGDTDRHFFWPSLTERDLPTATGHRDSLPARSVAESTEINGNSSVKRYMHGHFMNGINAARLLPHGYSSRGRGDVYVKRAEKKRSAGHELVTYATEKVSADAKSNPLIWSSFDCFDFRVKDLKFSLHFNRYPLVHKSNGGASIRHCFSEMTRQEGKRIKFLLDAMQLCWGDALARPKARLMDVSDDGQVVPLLSADVVGGRPVRQLRVEDVLPSLELHSTTVHCNTGTITDTTVHSGLCGFTDVQGNAQMSTNQPTSEIWTEGAAMYRAAGRALTPTLRPTLRPFVDLCGVDYYRRLPRCHHRETLIDRSLPTSGDVLSQHHISTTRHRAGGAPFDSYRIQWQVSIQ</sequence>
<protein>
    <submittedName>
        <fullName evidence="2">Uncharacterized protein</fullName>
    </submittedName>
</protein>
<accession>A0ABQ9GAW4</accession>
<name>A0ABQ9GAW4_9NEOP</name>
<feature type="region of interest" description="Disordered" evidence="1">
    <location>
        <begin position="393"/>
        <end position="432"/>
    </location>
</feature>
<keyword evidence="3" id="KW-1185">Reference proteome</keyword>
<dbReference type="EMBL" id="JARBHB010000013">
    <property type="protein sequence ID" value="KAJ8869557.1"/>
    <property type="molecule type" value="Genomic_DNA"/>
</dbReference>
<organism evidence="2 3">
    <name type="scientific">Dryococelus australis</name>
    <dbReference type="NCBI Taxonomy" id="614101"/>
    <lineage>
        <taxon>Eukaryota</taxon>
        <taxon>Metazoa</taxon>
        <taxon>Ecdysozoa</taxon>
        <taxon>Arthropoda</taxon>
        <taxon>Hexapoda</taxon>
        <taxon>Insecta</taxon>
        <taxon>Pterygota</taxon>
        <taxon>Neoptera</taxon>
        <taxon>Polyneoptera</taxon>
        <taxon>Phasmatodea</taxon>
        <taxon>Verophasmatodea</taxon>
        <taxon>Anareolatae</taxon>
        <taxon>Phasmatidae</taxon>
        <taxon>Eurycanthinae</taxon>
        <taxon>Dryococelus</taxon>
    </lineage>
</organism>
<feature type="region of interest" description="Disordered" evidence="1">
    <location>
        <begin position="479"/>
        <end position="500"/>
    </location>
</feature>
<feature type="region of interest" description="Disordered" evidence="1">
    <location>
        <begin position="112"/>
        <end position="131"/>
    </location>
</feature>
<comment type="caution">
    <text evidence="2">The sequence shown here is derived from an EMBL/GenBank/DDBJ whole genome shotgun (WGS) entry which is preliminary data.</text>
</comment>
<feature type="compositionally biased region" description="Polar residues" evidence="1">
    <location>
        <begin position="480"/>
        <end position="495"/>
    </location>
</feature>
<reference evidence="2 3" key="1">
    <citation type="submission" date="2023-02" db="EMBL/GenBank/DDBJ databases">
        <title>LHISI_Scaffold_Assembly.</title>
        <authorList>
            <person name="Stuart O.P."/>
            <person name="Cleave R."/>
            <person name="Magrath M.J.L."/>
            <person name="Mikheyev A.S."/>
        </authorList>
    </citation>
    <scope>NUCLEOTIDE SEQUENCE [LARGE SCALE GENOMIC DNA]</scope>
    <source>
        <strain evidence="2">Daus_M_001</strain>
        <tissue evidence="2">Leg muscle</tissue>
    </source>
</reference>
<dbReference type="Proteomes" id="UP001159363">
    <property type="component" value="Chromosome 12"/>
</dbReference>
<feature type="compositionally biased region" description="Basic residues" evidence="1">
    <location>
        <begin position="112"/>
        <end position="122"/>
    </location>
</feature>
<evidence type="ECO:0000313" key="2">
    <source>
        <dbReference type="EMBL" id="KAJ8869557.1"/>
    </source>
</evidence>
<proteinExistence type="predicted"/>